<evidence type="ECO:0000313" key="1">
    <source>
        <dbReference type="EMBL" id="MBO1328287.1"/>
    </source>
</evidence>
<protein>
    <submittedName>
        <fullName evidence="1">Uncharacterized protein</fullName>
    </submittedName>
</protein>
<proteinExistence type="predicted"/>
<dbReference type="EMBL" id="JAFVMG010000006">
    <property type="protein sequence ID" value="MBO1328287.1"/>
    <property type="molecule type" value="Genomic_DNA"/>
</dbReference>
<comment type="caution">
    <text evidence="1">The sequence shown here is derived from an EMBL/GenBank/DDBJ whole genome shotgun (WGS) entry which is preliminary data.</text>
</comment>
<gene>
    <name evidence="1" type="ORF">J2D75_07330</name>
</gene>
<keyword evidence="2" id="KW-1185">Reference proteome</keyword>
<evidence type="ECO:0000313" key="2">
    <source>
        <dbReference type="Proteomes" id="UP000664399"/>
    </source>
</evidence>
<dbReference type="Proteomes" id="UP000664399">
    <property type="component" value="Unassembled WGS sequence"/>
</dbReference>
<sequence length="78" mass="8809">MFLKKSPEITMEVSTDLRLTDVVDESFCAGVRLGEMVTKNIVSALIFIDIDFMVIDIPAYFAANLIPKNLEALEKHNY</sequence>
<dbReference type="RefSeq" id="WP_207854125.1">
    <property type="nucleotide sequence ID" value="NZ_JAFVMG010000006.1"/>
</dbReference>
<dbReference type="Gene3D" id="3.40.190.10">
    <property type="entry name" value="Periplasmic binding protein-like II"/>
    <property type="match status" value="2"/>
</dbReference>
<accession>A0ABS3LLP0</accession>
<organism evidence="1 2">
    <name type="scientific">Acetobacter suratthaniensis</name>
    <dbReference type="NCBI Taxonomy" id="1502841"/>
    <lineage>
        <taxon>Bacteria</taxon>
        <taxon>Pseudomonadati</taxon>
        <taxon>Pseudomonadota</taxon>
        <taxon>Alphaproteobacteria</taxon>
        <taxon>Acetobacterales</taxon>
        <taxon>Acetobacteraceae</taxon>
        <taxon>Acetobacter</taxon>
    </lineage>
</organism>
<name>A0ABS3LLP0_9PROT</name>
<reference evidence="1 2" key="1">
    <citation type="submission" date="2021-03" db="EMBL/GenBank/DDBJ databases">
        <title>The complete genome sequence of Acetobacter suratthaniensis TBRC 1719.</title>
        <authorList>
            <person name="Charoenyingcharoen P."/>
            <person name="Yukphan P."/>
        </authorList>
    </citation>
    <scope>NUCLEOTIDE SEQUENCE [LARGE SCALE GENOMIC DNA]</scope>
    <source>
        <strain evidence="1 2">TBRC 1719</strain>
    </source>
</reference>